<dbReference type="Gene3D" id="3.60.40.10">
    <property type="entry name" value="PPM-type phosphatase domain"/>
    <property type="match status" value="2"/>
</dbReference>
<evidence type="ECO:0000256" key="4">
    <source>
        <dbReference type="ARBA" id="ARBA00022723"/>
    </source>
</evidence>
<evidence type="ECO:0000256" key="8">
    <source>
        <dbReference type="ARBA" id="ARBA00023211"/>
    </source>
</evidence>
<name>A0A0L9TPB4_PHAAN</name>
<dbReference type="Gramene" id="KOM32311">
    <property type="protein sequence ID" value="KOM32311"/>
    <property type="gene ID" value="LR48_Vigan01g186700"/>
</dbReference>
<dbReference type="SUPFAM" id="SSF81606">
    <property type="entry name" value="PP2C-like"/>
    <property type="match status" value="2"/>
</dbReference>
<evidence type="ECO:0000256" key="10">
    <source>
        <dbReference type="ARBA" id="ARBA00048336"/>
    </source>
</evidence>
<dbReference type="GO" id="GO:0046872">
    <property type="term" value="F:metal ion binding"/>
    <property type="evidence" value="ECO:0007669"/>
    <property type="project" value="UniProtKB-UniRule"/>
</dbReference>
<dbReference type="AlphaFoldDB" id="A0A0L9TPB4"/>
<keyword evidence="5 11" id="KW-0378">Hydrolase</keyword>
<keyword evidence="4 11" id="KW-0479">Metal-binding</keyword>
<dbReference type="InterPro" id="IPR039123">
    <property type="entry name" value="PPTC7"/>
</dbReference>
<dbReference type="FunFam" id="3.60.40.10:FF:000138">
    <property type="entry name" value="5-azacytidine resistance protein azr1"/>
    <property type="match status" value="1"/>
</dbReference>
<dbReference type="InterPro" id="IPR036457">
    <property type="entry name" value="PPM-type-like_dom_sf"/>
</dbReference>
<dbReference type="InterPro" id="IPR001932">
    <property type="entry name" value="PPM-type_phosphatase-like_dom"/>
</dbReference>
<evidence type="ECO:0000256" key="11">
    <source>
        <dbReference type="RuleBase" id="RU366020"/>
    </source>
</evidence>
<evidence type="ECO:0000313" key="14">
    <source>
        <dbReference type="EMBL" id="KOM32311.1"/>
    </source>
</evidence>
<comment type="cofactor">
    <cofactor evidence="2 11">
        <name>Mg(2+)</name>
        <dbReference type="ChEBI" id="CHEBI:18420"/>
    </cofactor>
</comment>
<keyword evidence="8 11" id="KW-0464">Manganese</keyword>
<evidence type="ECO:0000256" key="1">
    <source>
        <dbReference type="ARBA" id="ARBA00001936"/>
    </source>
</evidence>
<feature type="region of interest" description="Disordered" evidence="12">
    <location>
        <begin position="300"/>
        <end position="320"/>
    </location>
</feature>
<sequence length="674" mass="72411">MAASTSNAVLLGDVYFDEVTAKPSGVRFRDRTRRAALRATVNLTRLQPLNSLLNFGCSTSNSTWRSWNPSSLLVGTKRPSFPCCSADTAPHVQHLSSSTFSLDQTNFGPEKLKLFSGSCYLPHPDKEDYGGEDAHFICVDEQTIGVADGVGGWADVGVNAGLFAQELMSHSVRAVEEEPKGSVDPASVLEKAHSFTKAKGSSTACIISLSDTGLHAINLGDSGFIVIRDGCTIFRSPVQQHDFNFTYQLESGNGCDLPSSGEPVTCGSGPSLRATANHAGFESQFSVTRRHAALLSGQSVAGRRPPSQFRPVTSPAGDKHKLRSTRLHALPSSLQISGACSARAAFPVSKFHRDTSIALAGPPSLCSDLPEQPLLPSSSVFVSAVDCLGTVFRCTGTVCRCPAIVLPLSAPFAAVRRRLPLSGAVCRCPTPFAAVPRRLPLSRAVCRCPGAVCRCPSTVCFQPLGRKGNDTAEVERIRGSRWCDGKMGIKGGETFWLQAYRRIHQNGKHGLRVRTSAISKRFRVGFCVGNLTDGLINFGVEGALISCEDNLVLGDVVVAGTDGLFDNLYNDEVAEVVLKAVRAGLEPQVTAQKIAALARQRALDRNRQTPFATAAQEAGFRYYGGKLDDITVIVSYITGSTYDSPSWLWFMSVLLQLGMVTMSQWRLISEGCLL</sequence>
<keyword evidence="6 11" id="KW-0460">Magnesium</keyword>
<evidence type="ECO:0000256" key="2">
    <source>
        <dbReference type="ARBA" id="ARBA00001946"/>
    </source>
</evidence>
<dbReference type="GO" id="GO:0004722">
    <property type="term" value="F:protein serine/threonine phosphatase activity"/>
    <property type="evidence" value="ECO:0007669"/>
    <property type="project" value="UniProtKB-EC"/>
</dbReference>
<dbReference type="PANTHER" id="PTHR12320">
    <property type="entry name" value="PROTEIN PHOSPHATASE 2C"/>
    <property type="match status" value="1"/>
</dbReference>
<dbReference type="EMBL" id="CM003371">
    <property type="protein sequence ID" value="KOM32311.1"/>
    <property type="molecule type" value="Genomic_DNA"/>
</dbReference>
<comment type="catalytic activity">
    <reaction evidence="10 11">
        <text>O-phospho-L-threonyl-[protein] + H2O = L-threonyl-[protein] + phosphate</text>
        <dbReference type="Rhea" id="RHEA:47004"/>
        <dbReference type="Rhea" id="RHEA-COMP:11060"/>
        <dbReference type="Rhea" id="RHEA-COMP:11605"/>
        <dbReference type="ChEBI" id="CHEBI:15377"/>
        <dbReference type="ChEBI" id="CHEBI:30013"/>
        <dbReference type="ChEBI" id="CHEBI:43474"/>
        <dbReference type="ChEBI" id="CHEBI:61977"/>
        <dbReference type="EC" id="3.1.3.16"/>
    </reaction>
</comment>
<proteinExistence type="inferred from homology"/>
<dbReference type="SMART" id="SM00332">
    <property type="entry name" value="PP2Cc"/>
    <property type="match status" value="1"/>
</dbReference>
<comment type="similarity">
    <text evidence="3 11">Belongs to the PP2C family.</text>
</comment>
<feature type="domain" description="PPM-type phosphatase" evidence="13">
    <location>
        <begin position="118"/>
        <end position="637"/>
    </location>
</feature>
<dbReference type="PANTHER" id="PTHR12320:SF88">
    <property type="entry name" value="PROTEIN PHOSPHATASE"/>
    <property type="match status" value="1"/>
</dbReference>
<evidence type="ECO:0000259" key="13">
    <source>
        <dbReference type="PROSITE" id="PS51746"/>
    </source>
</evidence>
<evidence type="ECO:0000256" key="5">
    <source>
        <dbReference type="ARBA" id="ARBA00022801"/>
    </source>
</evidence>
<comment type="cofactor">
    <cofactor evidence="1 11">
        <name>Mn(2+)</name>
        <dbReference type="ChEBI" id="CHEBI:29035"/>
    </cofactor>
</comment>
<dbReference type="Proteomes" id="UP000053144">
    <property type="component" value="Chromosome 1"/>
</dbReference>
<dbReference type="EC" id="3.1.3.16" evidence="11"/>
<organism evidence="14 15">
    <name type="scientific">Phaseolus angularis</name>
    <name type="common">Azuki bean</name>
    <name type="synonym">Vigna angularis</name>
    <dbReference type="NCBI Taxonomy" id="3914"/>
    <lineage>
        <taxon>Eukaryota</taxon>
        <taxon>Viridiplantae</taxon>
        <taxon>Streptophyta</taxon>
        <taxon>Embryophyta</taxon>
        <taxon>Tracheophyta</taxon>
        <taxon>Spermatophyta</taxon>
        <taxon>Magnoliopsida</taxon>
        <taxon>eudicotyledons</taxon>
        <taxon>Gunneridae</taxon>
        <taxon>Pentapetalae</taxon>
        <taxon>rosids</taxon>
        <taxon>fabids</taxon>
        <taxon>Fabales</taxon>
        <taxon>Fabaceae</taxon>
        <taxon>Papilionoideae</taxon>
        <taxon>50 kb inversion clade</taxon>
        <taxon>NPAAA clade</taxon>
        <taxon>indigoferoid/millettioid clade</taxon>
        <taxon>Phaseoleae</taxon>
        <taxon>Vigna</taxon>
    </lineage>
</organism>
<evidence type="ECO:0000256" key="7">
    <source>
        <dbReference type="ARBA" id="ARBA00022912"/>
    </source>
</evidence>
<evidence type="ECO:0000256" key="3">
    <source>
        <dbReference type="ARBA" id="ARBA00006702"/>
    </source>
</evidence>
<dbReference type="PROSITE" id="PS51746">
    <property type="entry name" value="PPM_2"/>
    <property type="match status" value="1"/>
</dbReference>
<reference evidence="15" key="1">
    <citation type="journal article" date="2015" name="Proc. Natl. Acad. Sci. U.S.A.">
        <title>Genome sequencing of adzuki bean (Vigna angularis) provides insight into high starch and low fat accumulation and domestication.</title>
        <authorList>
            <person name="Yang K."/>
            <person name="Tian Z."/>
            <person name="Chen C."/>
            <person name="Luo L."/>
            <person name="Zhao B."/>
            <person name="Wang Z."/>
            <person name="Yu L."/>
            <person name="Li Y."/>
            <person name="Sun Y."/>
            <person name="Li W."/>
            <person name="Chen Y."/>
            <person name="Li Y."/>
            <person name="Zhang Y."/>
            <person name="Ai D."/>
            <person name="Zhao J."/>
            <person name="Shang C."/>
            <person name="Ma Y."/>
            <person name="Wu B."/>
            <person name="Wang M."/>
            <person name="Gao L."/>
            <person name="Sun D."/>
            <person name="Zhang P."/>
            <person name="Guo F."/>
            <person name="Wang W."/>
            <person name="Li Y."/>
            <person name="Wang J."/>
            <person name="Varshney R.K."/>
            <person name="Wang J."/>
            <person name="Ling H.Q."/>
            <person name="Wan P."/>
        </authorList>
    </citation>
    <scope>NUCLEOTIDE SEQUENCE</scope>
    <source>
        <strain evidence="15">cv. Jingnong 6</strain>
    </source>
</reference>
<evidence type="ECO:0000256" key="6">
    <source>
        <dbReference type="ARBA" id="ARBA00022842"/>
    </source>
</evidence>
<comment type="catalytic activity">
    <reaction evidence="9 11">
        <text>O-phospho-L-seryl-[protein] + H2O = L-seryl-[protein] + phosphate</text>
        <dbReference type="Rhea" id="RHEA:20629"/>
        <dbReference type="Rhea" id="RHEA-COMP:9863"/>
        <dbReference type="Rhea" id="RHEA-COMP:11604"/>
        <dbReference type="ChEBI" id="CHEBI:15377"/>
        <dbReference type="ChEBI" id="CHEBI:29999"/>
        <dbReference type="ChEBI" id="CHEBI:43474"/>
        <dbReference type="ChEBI" id="CHEBI:83421"/>
        <dbReference type="EC" id="3.1.3.16"/>
    </reaction>
</comment>
<gene>
    <name evidence="14" type="ORF">LR48_Vigan01g186700</name>
</gene>
<accession>A0A0L9TPB4</accession>
<keyword evidence="7 11" id="KW-0904">Protein phosphatase</keyword>
<evidence type="ECO:0000256" key="12">
    <source>
        <dbReference type="SAM" id="MobiDB-lite"/>
    </source>
</evidence>
<protein>
    <recommendedName>
        <fullName evidence="11">Protein phosphatase</fullName>
        <ecNumber evidence="11">3.1.3.16</ecNumber>
    </recommendedName>
</protein>
<evidence type="ECO:0000313" key="15">
    <source>
        <dbReference type="Proteomes" id="UP000053144"/>
    </source>
</evidence>
<evidence type="ECO:0000256" key="9">
    <source>
        <dbReference type="ARBA" id="ARBA00047761"/>
    </source>
</evidence>